<dbReference type="Proteomes" id="UP001287286">
    <property type="component" value="Unassembled WGS sequence"/>
</dbReference>
<evidence type="ECO:0000313" key="2">
    <source>
        <dbReference type="EMBL" id="KAK4084828.1"/>
    </source>
</evidence>
<evidence type="ECO:0000256" key="1">
    <source>
        <dbReference type="SAM" id="MobiDB-lite"/>
    </source>
</evidence>
<proteinExistence type="predicted"/>
<reference evidence="2 3" key="1">
    <citation type="journal article" date="2024" name="Microbiol. Resour. Announc.">
        <title>Genome annotations for the ascomycete fungi Trichoderma harzianum, Trichoderma aggressivum, and Purpureocillium lilacinum.</title>
        <authorList>
            <person name="Beijen E.P.W."/>
            <person name="Ohm R.A."/>
        </authorList>
    </citation>
    <scope>NUCLEOTIDE SEQUENCE [LARGE SCALE GENOMIC DNA]</scope>
    <source>
        <strain evidence="2 3">CBS 150709</strain>
    </source>
</reference>
<gene>
    <name evidence="2" type="ORF">Purlil1_10048</name>
</gene>
<comment type="caution">
    <text evidence="2">The sequence shown here is derived from an EMBL/GenBank/DDBJ whole genome shotgun (WGS) entry which is preliminary data.</text>
</comment>
<organism evidence="2 3">
    <name type="scientific">Purpureocillium lilacinum</name>
    <name type="common">Paecilomyces lilacinus</name>
    <dbReference type="NCBI Taxonomy" id="33203"/>
    <lineage>
        <taxon>Eukaryota</taxon>
        <taxon>Fungi</taxon>
        <taxon>Dikarya</taxon>
        <taxon>Ascomycota</taxon>
        <taxon>Pezizomycotina</taxon>
        <taxon>Sordariomycetes</taxon>
        <taxon>Hypocreomycetidae</taxon>
        <taxon>Hypocreales</taxon>
        <taxon>Ophiocordycipitaceae</taxon>
        <taxon>Purpureocillium</taxon>
    </lineage>
</organism>
<dbReference type="EMBL" id="JAWRVI010000049">
    <property type="protein sequence ID" value="KAK4084828.1"/>
    <property type="molecule type" value="Genomic_DNA"/>
</dbReference>
<evidence type="ECO:0000313" key="3">
    <source>
        <dbReference type="Proteomes" id="UP001287286"/>
    </source>
</evidence>
<name>A0ABR0BNK9_PURLI</name>
<feature type="region of interest" description="Disordered" evidence="1">
    <location>
        <begin position="506"/>
        <end position="529"/>
    </location>
</feature>
<sequence length="606" mass="64260">MGRPATRETGNNRPPSPGPLHPTDRHRAAAPPARLRPTSVTAKTPISEPNAPSGAHGAAAAASSPLGTSVRAPSGPGGQTLPWRGLCCGPRPLLTLTEFVVQRSSTDGRAATRVKRSNQYEATEQLGQEAARESQVVGFVAVTFFPCHAKPLVISHNDPPPCVAAHTWTFREAQAKTADLDASSGCTMMQRECPSFYNGGRVEAKLQGRQLNKKRNKSAGDFPVFVRTPAVLAPVLFLLRPLLPPPPPSSSHLGARLRTPARFQKSHPCPIAVEQTFFFPLLEERVALRPILRHCGLGSPFYHVGQSILTVVVVVIVVVVVSSSRFANAASLSRRPLVLSLEQGVQVSPRILVPGRQLALPPPLHLSPLAPIDDAAPPPPPLGLSTSFPFSACQRGWRGYLAHHVVHLTACPLDGGIAVALALPALHVAIHLVVSPLLLLGVVAEFTHVRLGSCLVDELEPARLAHPVLLVALLTEVAPTPVPAAPARLFEIAHGGRRERVGRRAAARLKTGGPRESDSGGREGGRRRREPVVLPAAARCCCCCSANRPRLSATEALPMECAPWAPSSANWGHISVPLAAGQEVAAAAAAASNRGARLEHSQAFWS</sequence>
<keyword evidence="3" id="KW-1185">Reference proteome</keyword>
<feature type="compositionally biased region" description="Low complexity" evidence="1">
    <location>
        <begin position="49"/>
        <end position="67"/>
    </location>
</feature>
<feature type="compositionally biased region" description="Basic and acidic residues" evidence="1">
    <location>
        <begin position="513"/>
        <end position="524"/>
    </location>
</feature>
<feature type="region of interest" description="Disordered" evidence="1">
    <location>
        <begin position="1"/>
        <end position="83"/>
    </location>
</feature>
<accession>A0ABR0BNK9</accession>
<protein>
    <submittedName>
        <fullName evidence="2">Uncharacterized protein</fullName>
    </submittedName>
</protein>